<proteinExistence type="predicted"/>
<reference evidence="1 2" key="1">
    <citation type="submission" date="2023-12" db="EMBL/GenBank/DDBJ databases">
        <title>A high-quality genome assembly for Dillenia turbinata (Dilleniales).</title>
        <authorList>
            <person name="Chanderbali A."/>
        </authorList>
    </citation>
    <scope>NUCLEOTIDE SEQUENCE [LARGE SCALE GENOMIC DNA]</scope>
    <source>
        <strain evidence="1">LSX21</strain>
        <tissue evidence="1">Leaf</tissue>
    </source>
</reference>
<dbReference type="Proteomes" id="UP001370490">
    <property type="component" value="Unassembled WGS sequence"/>
</dbReference>
<dbReference type="PANTHER" id="PTHR46656">
    <property type="entry name" value="PUTATIVE-RELATED"/>
    <property type="match status" value="1"/>
</dbReference>
<keyword evidence="2" id="KW-1185">Reference proteome</keyword>
<evidence type="ECO:0000313" key="2">
    <source>
        <dbReference type="Proteomes" id="UP001370490"/>
    </source>
</evidence>
<dbReference type="AlphaFoldDB" id="A0AAN8Z278"/>
<sequence length="219" mass="25078">MKSLSYELYQSTCKANSTIVICHGEPGSWYPPLFQTFPCPPGEYKDFMSVNMRISMPSRELEPSKVVKVVQSVDVDFFDPRKYEAIDLASLGRLVFGKGLPNVKLWKKEFFLQVFSSGSTEKEFSEVNEVVRYLLVNAYYSDRNFRTKILKFVSDLGIEKPANGWAPVHVINIHVTQIDLPRIYKSANAFVLPSRGRVGFDILLRPWRYKLVRANGVLV</sequence>
<accession>A0AAN8Z278</accession>
<organism evidence="1 2">
    <name type="scientific">Dillenia turbinata</name>
    <dbReference type="NCBI Taxonomy" id="194707"/>
    <lineage>
        <taxon>Eukaryota</taxon>
        <taxon>Viridiplantae</taxon>
        <taxon>Streptophyta</taxon>
        <taxon>Embryophyta</taxon>
        <taxon>Tracheophyta</taxon>
        <taxon>Spermatophyta</taxon>
        <taxon>Magnoliopsida</taxon>
        <taxon>eudicotyledons</taxon>
        <taxon>Gunneridae</taxon>
        <taxon>Pentapetalae</taxon>
        <taxon>Dilleniales</taxon>
        <taxon>Dilleniaceae</taxon>
        <taxon>Dillenia</taxon>
    </lineage>
</organism>
<dbReference type="EMBL" id="JBAMMX010000017">
    <property type="protein sequence ID" value="KAK6923714.1"/>
    <property type="molecule type" value="Genomic_DNA"/>
</dbReference>
<protein>
    <submittedName>
        <fullName evidence="1">Uncharacterized protein</fullName>
    </submittedName>
</protein>
<gene>
    <name evidence="1" type="ORF">RJ641_009914</name>
</gene>
<dbReference type="PANTHER" id="PTHR46656:SF3">
    <property type="entry name" value="PUTATIVE-RELATED"/>
    <property type="match status" value="1"/>
</dbReference>
<name>A0AAN8Z278_9MAGN</name>
<evidence type="ECO:0000313" key="1">
    <source>
        <dbReference type="EMBL" id="KAK6923714.1"/>
    </source>
</evidence>
<comment type="caution">
    <text evidence="1">The sequence shown here is derived from an EMBL/GenBank/DDBJ whole genome shotgun (WGS) entry which is preliminary data.</text>
</comment>